<evidence type="ECO:0000313" key="7">
    <source>
        <dbReference type="EMBL" id="MBB5017886.1"/>
    </source>
</evidence>
<accession>A0A840MN02</accession>
<dbReference type="InterPro" id="IPR014718">
    <property type="entry name" value="GH-type_carb-bd"/>
</dbReference>
<feature type="binding site" evidence="6">
    <location>
        <position position="69"/>
    </location>
    <ligand>
        <name>substrate</name>
    </ligand>
</feature>
<comment type="caution">
    <text evidence="7">The sequence shown here is derived from an EMBL/GenBank/DDBJ whole genome shotgun (WGS) entry which is preliminary data.</text>
</comment>
<reference evidence="7 8" key="1">
    <citation type="submission" date="2020-08" db="EMBL/GenBank/DDBJ databases">
        <title>Genomic Encyclopedia of Type Strains, Phase IV (KMG-IV): sequencing the most valuable type-strain genomes for metagenomic binning, comparative biology and taxonomic classification.</title>
        <authorList>
            <person name="Goeker M."/>
        </authorList>
    </citation>
    <scope>NUCLEOTIDE SEQUENCE [LARGE SCALE GENOMIC DNA]</scope>
    <source>
        <strain evidence="7 8">DSM 27165</strain>
    </source>
</reference>
<evidence type="ECO:0000256" key="3">
    <source>
        <dbReference type="ARBA" id="ARBA00023235"/>
    </source>
</evidence>
<name>A0A840MN02_9PROT</name>
<evidence type="ECO:0000313" key="8">
    <source>
        <dbReference type="Proteomes" id="UP000575898"/>
    </source>
</evidence>
<dbReference type="GO" id="GO:0005975">
    <property type="term" value="P:carbohydrate metabolic process"/>
    <property type="evidence" value="ECO:0007669"/>
    <property type="project" value="InterPro"/>
</dbReference>
<evidence type="ECO:0000256" key="6">
    <source>
        <dbReference type="PIRSR" id="PIRSR016020-2"/>
    </source>
</evidence>
<feature type="active site" evidence="5">
    <location>
        <position position="164"/>
    </location>
</feature>
<gene>
    <name evidence="7" type="ORF">HNQ59_001156</name>
</gene>
<evidence type="ECO:0000256" key="5">
    <source>
        <dbReference type="PIRSR" id="PIRSR016020-1"/>
    </source>
</evidence>
<feature type="binding site" evidence="6">
    <location>
        <position position="90"/>
    </location>
    <ligand>
        <name>substrate</name>
    </ligand>
</feature>
<dbReference type="GO" id="GO:0047938">
    <property type="term" value="F:glucose-6-phosphate 1-epimerase activity"/>
    <property type="evidence" value="ECO:0007669"/>
    <property type="project" value="UniProtKB-UniRule"/>
</dbReference>
<dbReference type="Proteomes" id="UP000575898">
    <property type="component" value="Unassembled WGS sequence"/>
</dbReference>
<organism evidence="7 8">
    <name type="scientific">Chitinivorax tropicus</name>
    <dbReference type="NCBI Taxonomy" id="714531"/>
    <lineage>
        <taxon>Bacteria</taxon>
        <taxon>Pseudomonadati</taxon>
        <taxon>Pseudomonadota</taxon>
        <taxon>Betaproteobacteria</taxon>
        <taxon>Chitinivorax</taxon>
    </lineage>
</organism>
<dbReference type="SUPFAM" id="SSF74650">
    <property type="entry name" value="Galactose mutarotase-like"/>
    <property type="match status" value="1"/>
</dbReference>
<proteinExistence type="inferred from homology"/>
<keyword evidence="3 4" id="KW-0413">Isomerase</keyword>
<dbReference type="CDD" id="cd09020">
    <property type="entry name" value="D-hex-6-P-epi_like"/>
    <property type="match status" value="1"/>
</dbReference>
<comment type="catalytic activity">
    <reaction evidence="1">
        <text>alpha-D-glucose 6-phosphate = beta-D-glucose 6-phosphate</text>
        <dbReference type="Rhea" id="RHEA:16249"/>
        <dbReference type="ChEBI" id="CHEBI:58225"/>
        <dbReference type="ChEBI" id="CHEBI:58247"/>
        <dbReference type="EC" id="5.1.3.15"/>
    </reaction>
</comment>
<dbReference type="GO" id="GO:0030246">
    <property type="term" value="F:carbohydrate binding"/>
    <property type="evidence" value="ECO:0007669"/>
    <property type="project" value="UniProtKB-UniRule"/>
</dbReference>
<feature type="binding site" evidence="6">
    <location>
        <position position="95"/>
    </location>
    <ligand>
        <name>substrate</name>
    </ligand>
</feature>
<dbReference type="PIRSF" id="PIRSF016020">
    <property type="entry name" value="PHexose_mutarotase"/>
    <property type="match status" value="1"/>
</dbReference>
<dbReference type="InterPro" id="IPR025532">
    <property type="entry name" value="G6P_1-epimerase"/>
</dbReference>
<evidence type="ECO:0000256" key="2">
    <source>
        <dbReference type="ARBA" id="ARBA00005866"/>
    </source>
</evidence>
<dbReference type="EMBL" id="JACHHY010000005">
    <property type="protein sequence ID" value="MBB5017886.1"/>
    <property type="molecule type" value="Genomic_DNA"/>
</dbReference>
<dbReference type="Gene3D" id="2.70.98.10">
    <property type="match status" value="1"/>
</dbReference>
<dbReference type="InterPro" id="IPR011013">
    <property type="entry name" value="Gal_mutarotase_sf_dom"/>
</dbReference>
<sequence length="293" mass="32847">MNPSSLDALPYIKQTESADGLPLIEIDHPMFQALLTKQGAQLLQFQPRGGQPLLWMSSNAILKPGKSVRGGIPVCFPWFGPHPTQPQLPQHGFARTLPWRLEMAQADAMSMRFCFMLQDDEQTQALWPHRFQARLTFAFSVECELYFEVENLDTQPFELSYALHSYFPVKQIDQASISGLDQLNYLDKVSGSQRKLQAGPVVFAGEVDRIYLHTEQPMQIHEQGRPAINIESEGCRSTIVWNPGAEKCAQMADMPDAGYQQMVCVECGNAADNTLQLAPGERHRARMVIRAAG</sequence>
<feature type="active site" evidence="5">
    <location>
        <position position="266"/>
    </location>
</feature>
<evidence type="ECO:0000256" key="1">
    <source>
        <dbReference type="ARBA" id="ARBA00001096"/>
    </source>
</evidence>
<dbReference type="EC" id="5.1.3.15" evidence="4"/>
<dbReference type="InterPro" id="IPR008183">
    <property type="entry name" value="Aldose_1/G6P_1-epimerase"/>
</dbReference>
<protein>
    <recommendedName>
        <fullName evidence="4">Putative glucose-6-phosphate 1-epimerase</fullName>
        <ecNumber evidence="4">5.1.3.15</ecNumber>
    </recommendedName>
</protein>
<dbReference type="PANTHER" id="PTHR11122:SF13">
    <property type="entry name" value="GLUCOSE-6-PHOSPHATE 1-EPIMERASE"/>
    <property type="match status" value="1"/>
</dbReference>
<dbReference type="Pfam" id="PF01263">
    <property type="entry name" value="Aldose_epim"/>
    <property type="match status" value="1"/>
</dbReference>
<dbReference type="PANTHER" id="PTHR11122">
    <property type="entry name" value="APOSPORY-ASSOCIATED PROTEIN C-RELATED"/>
    <property type="match status" value="1"/>
</dbReference>
<keyword evidence="8" id="KW-1185">Reference proteome</keyword>
<dbReference type="RefSeq" id="WP_184036337.1">
    <property type="nucleotide sequence ID" value="NZ_JACHHY010000005.1"/>
</dbReference>
<comment type="similarity">
    <text evidence="2 4">Belongs to the glucose-6-phosphate 1-epimerase family.</text>
</comment>
<dbReference type="AlphaFoldDB" id="A0A840MN02"/>
<evidence type="ECO:0000256" key="4">
    <source>
        <dbReference type="PIRNR" id="PIRNR016020"/>
    </source>
</evidence>